<dbReference type="Proteomes" id="UP000231267">
    <property type="component" value="Unassembled WGS sequence"/>
</dbReference>
<organism evidence="3 4">
    <name type="scientific">Candidatus Taenaricola geysiri</name>
    <dbReference type="NCBI Taxonomy" id="1974752"/>
    <lineage>
        <taxon>Bacteria</taxon>
        <taxon>Pseudomonadati</taxon>
        <taxon>Candidatus Omnitrophota</taxon>
        <taxon>Candidatus Taenaricola</taxon>
    </lineage>
</organism>
<evidence type="ECO:0000259" key="2">
    <source>
        <dbReference type="SMART" id="SM00899"/>
    </source>
</evidence>
<dbReference type="InterPro" id="IPR038157">
    <property type="entry name" value="FeoA_core_dom"/>
</dbReference>
<name>A0A2J0LJI9_9BACT</name>
<dbReference type="EMBL" id="PFGP01000106">
    <property type="protein sequence ID" value="PIW66210.1"/>
    <property type="molecule type" value="Genomic_DNA"/>
</dbReference>
<keyword evidence="1" id="KW-0408">Iron</keyword>
<comment type="caution">
    <text evidence="3">The sequence shown here is derived from an EMBL/GenBank/DDBJ whole genome shotgun (WGS) entry which is preliminary data.</text>
</comment>
<evidence type="ECO:0000256" key="1">
    <source>
        <dbReference type="ARBA" id="ARBA00023004"/>
    </source>
</evidence>
<dbReference type="InterPro" id="IPR008988">
    <property type="entry name" value="Transcriptional_repressor_C"/>
</dbReference>
<reference evidence="3 4" key="1">
    <citation type="submission" date="2017-09" db="EMBL/GenBank/DDBJ databases">
        <title>Depth-based differentiation of microbial function through sediment-hosted aquifers and enrichment of novel symbionts in the deep terrestrial subsurface.</title>
        <authorList>
            <person name="Probst A.J."/>
            <person name="Ladd B."/>
            <person name="Jarett J.K."/>
            <person name="Geller-Mcgrath D.E."/>
            <person name="Sieber C.M."/>
            <person name="Emerson J.B."/>
            <person name="Anantharaman K."/>
            <person name="Thomas B.C."/>
            <person name="Malmstrom R."/>
            <person name="Stieglmeier M."/>
            <person name="Klingl A."/>
            <person name="Woyke T."/>
            <person name="Ryan C.M."/>
            <person name="Banfield J.F."/>
        </authorList>
    </citation>
    <scope>NUCLEOTIDE SEQUENCE [LARGE SCALE GENOMIC DNA]</scope>
    <source>
        <strain evidence="3">CG12_big_fil_rev_8_21_14_0_65_43_15</strain>
    </source>
</reference>
<evidence type="ECO:0000313" key="3">
    <source>
        <dbReference type="EMBL" id="PIW66210.1"/>
    </source>
</evidence>
<dbReference type="SMART" id="SM00899">
    <property type="entry name" value="FeoA"/>
    <property type="match status" value="1"/>
</dbReference>
<dbReference type="Gene3D" id="2.30.30.90">
    <property type="match status" value="1"/>
</dbReference>
<dbReference type="AlphaFoldDB" id="A0A2J0LJI9"/>
<evidence type="ECO:0000313" key="4">
    <source>
        <dbReference type="Proteomes" id="UP000231267"/>
    </source>
</evidence>
<feature type="domain" description="Ferrous iron transporter FeoA-like" evidence="2">
    <location>
        <begin position="22"/>
        <end position="92"/>
    </location>
</feature>
<gene>
    <name evidence="3" type="ORF">COW11_04555</name>
</gene>
<accession>A0A2J0LJI9</accession>
<proteinExistence type="predicted"/>
<dbReference type="SUPFAM" id="SSF50037">
    <property type="entry name" value="C-terminal domain of transcriptional repressors"/>
    <property type="match status" value="1"/>
</dbReference>
<protein>
    <recommendedName>
        <fullName evidence="2">Ferrous iron transporter FeoA-like domain-containing protein</fullName>
    </recommendedName>
</protein>
<dbReference type="GO" id="GO:0046914">
    <property type="term" value="F:transition metal ion binding"/>
    <property type="evidence" value="ECO:0007669"/>
    <property type="project" value="InterPro"/>
</dbReference>
<dbReference type="InterPro" id="IPR007167">
    <property type="entry name" value="Fe-transptr_FeoA-like"/>
</dbReference>
<dbReference type="Pfam" id="PF04023">
    <property type="entry name" value="FeoA"/>
    <property type="match status" value="1"/>
</dbReference>
<sequence length="94" mass="10613">MFGRCYERRHHRYCGRLPQAVLALSELNVKDRGIIAYLHSEDTGQMQKLMSIGVLPGLPIVLLQRSPSYVFAMGYSQFAIDKQLAGAIYVRIAN</sequence>